<organism evidence="10 11">
    <name type="scientific">Salibacter halophilus</name>
    <dbReference type="NCBI Taxonomy" id="1803916"/>
    <lineage>
        <taxon>Bacteria</taxon>
        <taxon>Pseudomonadati</taxon>
        <taxon>Bacteroidota</taxon>
        <taxon>Flavobacteriia</taxon>
        <taxon>Flavobacteriales</taxon>
        <taxon>Salibacteraceae</taxon>
        <taxon>Salibacter</taxon>
    </lineage>
</organism>
<gene>
    <name evidence="10" type="ORF">F3059_02315</name>
</gene>
<comment type="similarity">
    <text evidence="3">Belongs to the radical SAM superfamily. KamA family.</text>
</comment>
<dbReference type="InterPro" id="IPR058240">
    <property type="entry name" value="rSAM_sf"/>
</dbReference>
<keyword evidence="8" id="KW-0408">Iron</keyword>
<evidence type="ECO:0000256" key="1">
    <source>
        <dbReference type="ARBA" id="ARBA00001933"/>
    </source>
</evidence>
<evidence type="ECO:0000256" key="7">
    <source>
        <dbReference type="ARBA" id="ARBA00022898"/>
    </source>
</evidence>
<evidence type="ECO:0000256" key="2">
    <source>
        <dbReference type="ARBA" id="ARBA00001966"/>
    </source>
</evidence>
<dbReference type="SUPFAM" id="SSF102114">
    <property type="entry name" value="Radical SAM enzymes"/>
    <property type="match status" value="1"/>
</dbReference>
<dbReference type="PANTHER" id="PTHR30538">
    <property type="entry name" value="LYSINE 2,3-AMINOMUTASE-RELATED"/>
    <property type="match status" value="1"/>
</dbReference>
<dbReference type="Gene3D" id="3.20.20.70">
    <property type="entry name" value="Aldolase class I"/>
    <property type="match status" value="1"/>
</dbReference>
<dbReference type="InterPro" id="IPR003739">
    <property type="entry name" value="Lys_aminomutase/Glu_NH3_mut"/>
</dbReference>
<evidence type="ECO:0000256" key="4">
    <source>
        <dbReference type="ARBA" id="ARBA00022485"/>
    </source>
</evidence>
<dbReference type="InterPro" id="IPR007197">
    <property type="entry name" value="rSAM"/>
</dbReference>
<comment type="cofactor">
    <cofactor evidence="1">
        <name>pyridoxal 5'-phosphate</name>
        <dbReference type="ChEBI" id="CHEBI:597326"/>
    </cofactor>
</comment>
<sequence>MKQERYRTFGVNNFRKVPQVEEYLTEEQRFAIEVVGNVLPFKVNNYVIDQLIDWENVPDDPIFILTFPQKDMLSDEHFSKVAEALKSEMPKKELKELVNDIRMDLNPHPAGQMEMNVPEINGYKLTGIQHKYRETMLFFPNQGQTCHAYCTFCFRWPQFVGIDELKFAMKETDLMIEYLKAHPEVTDVLFTGGDPMIMSTKRLERYILPLIEADLPNLKTIRIGSKALGYWPYRFTTDRDAQPLLDLFKKVEDAGVHLAFMGHFNHPNELKTDAVKEAVKNLREVGVQIRTQSPIMRNINDSSDAWAEMWRKQVDLGMIPYYMFIARDTGAQDYFAVPLVRTWEIFKGAYEKVSGICRTVRGPSMSAEPGKVQILGETEVAGKRVLGLRFIQGRNHKWVHKPFFAEYDEDAVWLDDLKPAFEDQFFYEEEYEQIKNGKMEEAKETEEVPA</sequence>
<evidence type="ECO:0000256" key="5">
    <source>
        <dbReference type="ARBA" id="ARBA00022691"/>
    </source>
</evidence>
<keyword evidence="4" id="KW-0004">4Fe-4S</keyword>
<comment type="cofactor">
    <cofactor evidence="2">
        <name>[4Fe-4S] cluster</name>
        <dbReference type="ChEBI" id="CHEBI:49883"/>
    </cofactor>
</comment>
<keyword evidence="5" id="KW-0949">S-adenosyl-L-methionine</keyword>
<dbReference type="GO" id="GO:0003824">
    <property type="term" value="F:catalytic activity"/>
    <property type="evidence" value="ECO:0007669"/>
    <property type="project" value="InterPro"/>
</dbReference>
<dbReference type="CDD" id="cd01335">
    <property type="entry name" value="Radical_SAM"/>
    <property type="match status" value="1"/>
</dbReference>
<dbReference type="EMBL" id="WACR01000002">
    <property type="protein sequence ID" value="KAB1065508.1"/>
    <property type="molecule type" value="Genomic_DNA"/>
</dbReference>
<evidence type="ECO:0000256" key="6">
    <source>
        <dbReference type="ARBA" id="ARBA00022723"/>
    </source>
</evidence>
<name>A0A6N6M6T5_9FLAO</name>
<protein>
    <submittedName>
        <fullName evidence="10">Lysine 2,3-aminomutase</fullName>
    </submittedName>
</protein>
<dbReference type="GO" id="GO:0051539">
    <property type="term" value="F:4 iron, 4 sulfur cluster binding"/>
    <property type="evidence" value="ECO:0007669"/>
    <property type="project" value="UniProtKB-KW"/>
</dbReference>
<keyword evidence="11" id="KW-1185">Reference proteome</keyword>
<dbReference type="AlphaFoldDB" id="A0A6N6M6T5"/>
<dbReference type="RefSeq" id="WP_151166332.1">
    <property type="nucleotide sequence ID" value="NZ_WACR01000002.1"/>
</dbReference>
<evidence type="ECO:0000256" key="9">
    <source>
        <dbReference type="ARBA" id="ARBA00023014"/>
    </source>
</evidence>
<dbReference type="PANTHER" id="PTHR30538:SF0">
    <property type="entry name" value="L-LYSINE 2,3-AMINOMUTASE AQ_1632-RELATED"/>
    <property type="match status" value="1"/>
</dbReference>
<keyword evidence="6" id="KW-0479">Metal-binding</keyword>
<evidence type="ECO:0000313" key="10">
    <source>
        <dbReference type="EMBL" id="KAB1065508.1"/>
    </source>
</evidence>
<keyword evidence="9" id="KW-0411">Iron-sulfur</keyword>
<dbReference type="GO" id="GO:0046872">
    <property type="term" value="F:metal ion binding"/>
    <property type="evidence" value="ECO:0007669"/>
    <property type="project" value="UniProtKB-KW"/>
</dbReference>
<proteinExistence type="inferred from homology"/>
<evidence type="ECO:0000256" key="3">
    <source>
        <dbReference type="ARBA" id="ARBA00008703"/>
    </source>
</evidence>
<evidence type="ECO:0000256" key="8">
    <source>
        <dbReference type="ARBA" id="ARBA00023004"/>
    </source>
</evidence>
<dbReference type="SFLD" id="SFLDS00029">
    <property type="entry name" value="Radical_SAM"/>
    <property type="match status" value="1"/>
</dbReference>
<dbReference type="SFLD" id="SFLDG01070">
    <property type="entry name" value="PLP-dependent"/>
    <property type="match status" value="1"/>
</dbReference>
<keyword evidence="7" id="KW-0663">Pyridoxal phosphate</keyword>
<dbReference type="Proteomes" id="UP000435357">
    <property type="component" value="Unassembled WGS sequence"/>
</dbReference>
<accession>A0A6N6M6T5</accession>
<reference evidence="10 11" key="1">
    <citation type="submission" date="2019-09" db="EMBL/GenBank/DDBJ databases">
        <title>Genomes of Cryomorphaceae.</title>
        <authorList>
            <person name="Bowman J.P."/>
        </authorList>
    </citation>
    <scope>NUCLEOTIDE SEQUENCE [LARGE SCALE GENOMIC DNA]</scope>
    <source>
        <strain evidence="10 11">KCTC 52047</strain>
    </source>
</reference>
<dbReference type="OrthoDB" id="9768064at2"/>
<dbReference type="InterPro" id="IPR013785">
    <property type="entry name" value="Aldolase_TIM"/>
</dbReference>
<evidence type="ECO:0000313" key="11">
    <source>
        <dbReference type="Proteomes" id="UP000435357"/>
    </source>
</evidence>
<comment type="caution">
    <text evidence="10">The sequence shown here is derived from an EMBL/GenBank/DDBJ whole genome shotgun (WGS) entry which is preliminary data.</text>
</comment>